<dbReference type="EMBL" id="BAAAYK010000038">
    <property type="protein sequence ID" value="GAA3359781.1"/>
    <property type="molecule type" value="Genomic_DNA"/>
</dbReference>
<keyword evidence="6" id="KW-1185">Reference proteome</keyword>
<evidence type="ECO:0000256" key="3">
    <source>
        <dbReference type="SAM" id="SignalP"/>
    </source>
</evidence>
<proteinExistence type="inferred from homology"/>
<comment type="similarity">
    <text evidence="1">Belongs to the bacterial solute-binding protein SsuA/TauA family.</text>
</comment>
<dbReference type="PANTHER" id="PTHR30024">
    <property type="entry name" value="ALIPHATIC SULFONATES-BINDING PROTEIN-RELATED"/>
    <property type="match status" value="1"/>
</dbReference>
<dbReference type="CDD" id="cd01008">
    <property type="entry name" value="PBP2_NrtA_SsuA_CpmA_like"/>
    <property type="match status" value="1"/>
</dbReference>
<feature type="compositionally biased region" description="Basic residues" evidence="2">
    <location>
        <begin position="488"/>
        <end position="499"/>
    </location>
</feature>
<dbReference type="SMART" id="SM00062">
    <property type="entry name" value="PBPb"/>
    <property type="match status" value="1"/>
</dbReference>
<name>A0ABP6RV79_9PSEU</name>
<reference evidence="6" key="1">
    <citation type="journal article" date="2019" name="Int. J. Syst. Evol. Microbiol.">
        <title>The Global Catalogue of Microorganisms (GCM) 10K type strain sequencing project: providing services to taxonomists for standard genome sequencing and annotation.</title>
        <authorList>
            <consortium name="The Broad Institute Genomics Platform"/>
            <consortium name="The Broad Institute Genome Sequencing Center for Infectious Disease"/>
            <person name="Wu L."/>
            <person name="Ma J."/>
        </authorList>
    </citation>
    <scope>NUCLEOTIDE SEQUENCE [LARGE SCALE GENOMIC DNA]</scope>
    <source>
        <strain evidence="6">JCM 9687</strain>
    </source>
</reference>
<feature type="region of interest" description="Disordered" evidence="2">
    <location>
        <begin position="471"/>
        <end position="499"/>
    </location>
</feature>
<gene>
    <name evidence="5" type="ORF">GCM10020366_37160</name>
</gene>
<dbReference type="InterPro" id="IPR001638">
    <property type="entry name" value="Solute-binding_3/MltF_N"/>
</dbReference>
<dbReference type="InterPro" id="IPR015168">
    <property type="entry name" value="SsuA/THI5"/>
</dbReference>
<dbReference type="Pfam" id="PF09084">
    <property type="entry name" value="NMT1"/>
    <property type="match status" value="1"/>
</dbReference>
<feature type="signal peptide" evidence="3">
    <location>
        <begin position="1"/>
        <end position="26"/>
    </location>
</feature>
<evidence type="ECO:0000313" key="6">
    <source>
        <dbReference type="Proteomes" id="UP001500483"/>
    </source>
</evidence>
<evidence type="ECO:0000259" key="4">
    <source>
        <dbReference type="SMART" id="SM00062"/>
    </source>
</evidence>
<dbReference type="Gene3D" id="3.40.190.10">
    <property type="entry name" value="Periplasmic binding protein-like II"/>
    <property type="match status" value="2"/>
</dbReference>
<evidence type="ECO:0000256" key="2">
    <source>
        <dbReference type="SAM" id="MobiDB-lite"/>
    </source>
</evidence>
<dbReference type="SUPFAM" id="SSF53850">
    <property type="entry name" value="Periplasmic binding protein-like II"/>
    <property type="match status" value="1"/>
</dbReference>
<feature type="domain" description="Solute-binding protein family 3/N-terminal" evidence="4">
    <location>
        <begin position="41"/>
        <end position="265"/>
    </location>
</feature>
<organism evidence="5 6">
    <name type="scientific">Saccharopolyspora gregorii</name>
    <dbReference type="NCBI Taxonomy" id="33914"/>
    <lineage>
        <taxon>Bacteria</taxon>
        <taxon>Bacillati</taxon>
        <taxon>Actinomycetota</taxon>
        <taxon>Actinomycetes</taxon>
        <taxon>Pseudonocardiales</taxon>
        <taxon>Pseudonocardiaceae</taxon>
        <taxon>Saccharopolyspora</taxon>
    </lineage>
</organism>
<evidence type="ECO:0000313" key="5">
    <source>
        <dbReference type="EMBL" id="GAA3359781.1"/>
    </source>
</evidence>
<feature type="compositionally biased region" description="Low complexity" evidence="2">
    <location>
        <begin position="471"/>
        <end position="487"/>
    </location>
</feature>
<dbReference type="Proteomes" id="UP001500483">
    <property type="component" value="Unassembled WGS sequence"/>
</dbReference>
<comment type="caution">
    <text evidence="5">The sequence shown here is derived from an EMBL/GenBank/DDBJ whole genome shotgun (WGS) entry which is preliminary data.</text>
</comment>
<evidence type="ECO:0000256" key="1">
    <source>
        <dbReference type="ARBA" id="ARBA00010742"/>
    </source>
</evidence>
<protein>
    <recommendedName>
        <fullName evidence="4">Solute-binding protein family 3/N-terminal domain-containing protein</fullName>
    </recommendedName>
</protein>
<keyword evidence="3" id="KW-0732">Signal</keyword>
<feature type="chain" id="PRO_5046460348" description="Solute-binding protein family 3/N-terminal domain-containing protein" evidence="3">
    <location>
        <begin position="27"/>
        <end position="499"/>
    </location>
</feature>
<dbReference type="PROSITE" id="PS51257">
    <property type="entry name" value="PROKAR_LIPOPROTEIN"/>
    <property type="match status" value="1"/>
</dbReference>
<sequence>MNRREFVRSSLAAAALLPLAGTAACAGTGGTRTDGETATITLQAGTQYTQQPIRWGVERGHFAARGLTVEFTDVEDAVTGVATGELTFAFGPTTEYLRAAALGSPLKIVSSAFRSKGPYFLIARPGITRIEDLRGRTVGNSKAGSKLDTTLRYVLRAHGIDADRDVSLVNNGINEQAYGTLSTGQVDATIIHQPFPALGELEGEAVTLARAWDYLPNYHTGVLISGDDVIRDHPDVLRRALRAYFASYTDAKENHATYVPWLQGKLKLDPEAVARAIRQEDDVWDDNPDVDPAAIRRSQEIEVEVGNQDRIYDADRLHRPALHPAGVPQALHLPPAPRRALIGREPSWRSSKCGRCTSRSVRTKCSPASTWTWPRASSSACSGRAVAGRAPCWRCSPGCRRRAPARCASAVNRSPGRGRASGWCSRTRRCTRGARCWRTWSWGWRSAGWAGANAAPPPASTWTWWGCPATRTPTRTTSPAACGSGRASRGRSPRNRRCC</sequence>
<accession>A0ABP6RV79</accession>